<keyword evidence="4 7" id="KW-1133">Transmembrane helix</keyword>
<keyword evidence="3 7" id="KW-0812">Transmembrane</keyword>
<dbReference type="InterPro" id="IPR005744">
    <property type="entry name" value="Hy-lIII"/>
</dbReference>
<name>A0A7C5Y9P0_9BACT</name>
<dbReference type="InterPro" id="IPR004254">
    <property type="entry name" value="AdipoR/HlyIII-related"/>
</dbReference>
<feature type="transmembrane region" description="Helical" evidence="7">
    <location>
        <begin position="164"/>
        <end position="185"/>
    </location>
</feature>
<feature type="transmembrane region" description="Helical" evidence="7">
    <location>
        <begin position="88"/>
        <end position="105"/>
    </location>
</feature>
<feature type="transmembrane region" description="Helical" evidence="7">
    <location>
        <begin position="138"/>
        <end position="158"/>
    </location>
</feature>
<comment type="subcellular location">
    <subcellularLocation>
        <location evidence="1">Endomembrane system</location>
        <topology evidence="1">Multi-pass membrane protein</topology>
    </subcellularLocation>
</comment>
<evidence type="ECO:0000256" key="7">
    <source>
        <dbReference type="SAM" id="Phobius"/>
    </source>
</evidence>
<sequence>MRDIENNEKYTIGEEIANSITHGVGALFGIAGLVILVVVSSFAGSVVKIVSSVIYGASLIILYLASTLYHSIQHRKAKQVLEIIDHSAIYLLIAGTYTPFTLIALKGTLGWIVFSIVWGLSIIGIVLKVFFVKKFMILSTMIYIFLGWFIVFAFKPLVASVSNLTIWLLVLGGVSYTAGSVFYMWRKLKYGHMVWHLFVLLGSILHFFAVLNIAR</sequence>
<dbReference type="GO" id="GO:0016020">
    <property type="term" value="C:membrane"/>
    <property type="evidence" value="ECO:0007669"/>
    <property type="project" value="InterPro"/>
</dbReference>
<dbReference type="EMBL" id="DRXW01000309">
    <property type="protein sequence ID" value="HHR34312.1"/>
    <property type="molecule type" value="Genomic_DNA"/>
</dbReference>
<feature type="transmembrane region" description="Helical" evidence="7">
    <location>
        <begin position="111"/>
        <end position="131"/>
    </location>
</feature>
<gene>
    <name evidence="8" type="ORF">ENM46_05140</name>
</gene>
<keyword evidence="6" id="KW-0862">Zinc</keyword>
<evidence type="ECO:0000256" key="5">
    <source>
        <dbReference type="ARBA" id="ARBA00023136"/>
    </source>
</evidence>
<comment type="similarity">
    <text evidence="2">Belongs to the UPF0073 (Hly-III) family.</text>
</comment>
<keyword evidence="5 7" id="KW-0472">Membrane</keyword>
<evidence type="ECO:0000256" key="3">
    <source>
        <dbReference type="ARBA" id="ARBA00022692"/>
    </source>
</evidence>
<dbReference type="AlphaFoldDB" id="A0A7C5Y9P0"/>
<comment type="caution">
    <text evidence="8">The sequence shown here is derived from an EMBL/GenBank/DDBJ whole genome shotgun (WGS) entry which is preliminary data.</text>
</comment>
<reference evidence="8" key="1">
    <citation type="journal article" date="2020" name="mSystems">
        <title>Genome- and Community-Level Interaction Insights into Carbon Utilization and Element Cycling Functions of Hydrothermarchaeota in Hydrothermal Sediment.</title>
        <authorList>
            <person name="Zhou Z."/>
            <person name="Liu Y."/>
            <person name="Xu W."/>
            <person name="Pan J."/>
            <person name="Luo Z.H."/>
            <person name="Li M."/>
        </authorList>
    </citation>
    <scope>NUCLEOTIDE SEQUENCE [LARGE SCALE GENOMIC DNA]</scope>
    <source>
        <strain evidence="8">SpSt-1088</strain>
    </source>
</reference>
<dbReference type="PANTHER" id="PTHR20855:SF129">
    <property type="entry name" value="HEMOLYSIN-3 HOMOLOG"/>
    <property type="match status" value="1"/>
</dbReference>
<accession>A0A7C5Y9P0</accession>
<feature type="transmembrane region" description="Helical" evidence="7">
    <location>
        <begin position="20"/>
        <end position="43"/>
    </location>
</feature>
<dbReference type="GO" id="GO:0140911">
    <property type="term" value="F:pore-forming activity"/>
    <property type="evidence" value="ECO:0007669"/>
    <property type="project" value="InterPro"/>
</dbReference>
<dbReference type="GO" id="GO:0046872">
    <property type="term" value="F:metal ion binding"/>
    <property type="evidence" value="ECO:0007669"/>
    <property type="project" value="UniProtKB-KW"/>
</dbReference>
<dbReference type="PANTHER" id="PTHR20855">
    <property type="entry name" value="ADIPOR/PROGESTIN RECEPTOR-RELATED"/>
    <property type="match status" value="1"/>
</dbReference>
<feature type="binding site" evidence="6">
    <location>
        <position position="196"/>
    </location>
    <ligand>
        <name>Zn(2+)</name>
        <dbReference type="ChEBI" id="CHEBI:29105"/>
    </ligand>
</feature>
<dbReference type="NCBIfam" id="TIGR01065">
    <property type="entry name" value="hlyIII"/>
    <property type="match status" value="1"/>
</dbReference>
<evidence type="ECO:0000256" key="6">
    <source>
        <dbReference type="PIRSR" id="PIRSR604254-1"/>
    </source>
</evidence>
<dbReference type="GO" id="GO:0012505">
    <property type="term" value="C:endomembrane system"/>
    <property type="evidence" value="ECO:0007669"/>
    <property type="project" value="UniProtKB-SubCell"/>
</dbReference>
<evidence type="ECO:0000313" key="8">
    <source>
        <dbReference type="EMBL" id="HHR34312.1"/>
    </source>
</evidence>
<feature type="binding site" evidence="6">
    <location>
        <position position="192"/>
    </location>
    <ligand>
        <name>Zn(2+)</name>
        <dbReference type="ChEBI" id="CHEBI:29105"/>
    </ligand>
</feature>
<feature type="transmembrane region" description="Helical" evidence="7">
    <location>
        <begin position="49"/>
        <end position="68"/>
    </location>
</feature>
<protein>
    <submittedName>
        <fullName evidence="8">Hemolysin III family protein</fullName>
    </submittedName>
</protein>
<evidence type="ECO:0000256" key="2">
    <source>
        <dbReference type="ARBA" id="ARBA00008488"/>
    </source>
</evidence>
<feature type="transmembrane region" description="Helical" evidence="7">
    <location>
        <begin position="197"/>
        <end position="214"/>
    </location>
</feature>
<evidence type="ECO:0000256" key="1">
    <source>
        <dbReference type="ARBA" id="ARBA00004127"/>
    </source>
</evidence>
<proteinExistence type="inferred from homology"/>
<organism evidence="8">
    <name type="scientific">Fervidobacterium nodosum</name>
    <dbReference type="NCBI Taxonomy" id="2424"/>
    <lineage>
        <taxon>Bacteria</taxon>
        <taxon>Thermotogati</taxon>
        <taxon>Thermotogota</taxon>
        <taxon>Thermotogae</taxon>
        <taxon>Thermotogales</taxon>
        <taxon>Fervidobacteriaceae</taxon>
        <taxon>Fervidobacterium</taxon>
    </lineage>
</organism>
<evidence type="ECO:0000256" key="4">
    <source>
        <dbReference type="ARBA" id="ARBA00022989"/>
    </source>
</evidence>
<dbReference type="Pfam" id="PF03006">
    <property type="entry name" value="HlyIII"/>
    <property type="match status" value="1"/>
</dbReference>
<keyword evidence="6" id="KW-0479">Metal-binding</keyword>
<feature type="binding site" evidence="6">
    <location>
        <position position="70"/>
    </location>
    <ligand>
        <name>Zn(2+)</name>
        <dbReference type="ChEBI" id="CHEBI:29105"/>
    </ligand>
</feature>